<evidence type="ECO:0008006" key="3">
    <source>
        <dbReference type="Google" id="ProtNLM"/>
    </source>
</evidence>
<dbReference type="AlphaFoldDB" id="A0A8K1LD41"/>
<comment type="caution">
    <text evidence="1">The sequence shown here is derived from an EMBL/GenBank/DDBJ whole genome shotgun (WGS) entry which is preliminary data.</text>
</comment>
<dbReference type="EMBL" id="SWJQ01001068">
    <property type="protein sequence ID" value="TRZ09454.1"/>
    <property type="molecule type" value="Genomic_DNA"/>
</dbReference>
<dbReference type="Proteomes" id="UP000796761">
    <property type="component" value="Unassembled WGS sequence"/>
</dbReference>
<name>A0A8K1LD41_9PASS</name>
<dbReference type="OrthoDB" id="416454at2759"/>
<accession>A0A8K1LD41</accession>
<evidence type="ECO:0000313" key="2">
    <source>
        <dbReference type="Proteomes" id="UP000796761"/>
    </source>
</evidence>
<organism evidence="1 2">
    <name type="scientific">Zosterops borbonicus</name>
    <dbReference type="NCBI Taxonomy" id="364589"/>
    <lineage>
        <taxon>Eukaryota</taxon>
        <taxon>Metazoa</taxon>
        <taxon>Chordata</taxon>
        <taxon>Craniata</taxon>
        <taxon>Vertebrata</taxon>
        <taxon>Euteleostomi</taxon>
        <taxon>Archelosauria</taxon>
        <taxon>Archosauria</taxon>
        <taxon>Dinosauria</taxon>
        <taxon>Saurischia</taxon>
        <taxon>Theropoda</taxon>
        <taxon>Coelurosauria</taxon>
        <taxon>Aves</taxon>
        <taxon>Neognathae</taxon>
        <taxon>Neoaves</taxon>
        <taxon>Telluraves</taxon>
        <taxon>Australaves</taxon>
        <taxon>Passeriformes</taxon>
        <taxon>Sylvioidea</taxon>
        <taxon>Zosteropidae</taxon>
        <taxon>Zosterops</taxon>
    </lineage>
</organism>
<protein>
    <recommendedName>
        <fullName evidence="3">Reverse transcriptase</fullName>
    </recommendedName>
</protein>
<gene>
    <name evidence="1" type="ORF">HGM15179_017652</name>
</gene>
<keyword evidence="2" id="KW-1185">Reference proteome</keyword>
<sequence>MNEERAVDIVYLNFSKAFDTISLNILIDKLRKCGLDEQCELGAVANTPGDWAALQKGLGRVERWAERNCVKFNKGKCRVLHLGKNNPGHHNRLGADQLGSSSVGKDLRALVDINLSMSQQCVLVANKANSILGCLRKSTDIWSREVILPLYSTLVKPHLKCRVQFWALQNNQDMELLE</sequence>
<evidence type="ECO:0000313" key="1">
    <source>
        <dbReference type="EMBL" id="TRZ09454.1"/>
    </source>
</evidence>
<dbReference type="PANTHER" id="PTHR33332">
    <property type="entry name" value="REVERSE TRANSCRIPTASE DOMAIN-CONTAINING PROTEIN"/>
    <property type="match status" value="1"/>
</dbReference>
<proteinExistence type="predicted"/>
<reference evidence="1" key="1">
    <citation type="submission" date="2019-04" db="EMBL/GenBank/DDBJ databases">
        <title>Genome assembly of Zosterops borbonicus 15179.</title>
        <authorList>
            <person name="Leroy T."/>
            <person name="Anselmetti Y."/>
            <person name="Tilak M.-K."/>
            <person name="Nabholz B."/>
        </authorList>
    </citation>
    <scope>NUCLEOTIDE SEQUENCE</scope>
    <source>
        <strain evidence="1">HGM_15179</strain>
        <tissue evidence="1">Muscle</tissue>
    </source>
</reference>